<evidence type="ECO:0000313" key="8">
    <source>
        <dbReference type="EMBL" id="ESR26474.1"/>
    </source>
</evidence>
<dbReference type="AlphaFoldDB" id="V4RMH4"/>
<keyword evidence="3 6" id="KW-0479">Metal-binding</keyword>
<evidence type="ECO:0000313" key="9">
    <source>
        <dbReference type="Proteomes" id="UP000017819"/>
    </source>
</evidence>
<dbReference type="PATRIC" id="fig|631454.5.peg.961"/>
<evidence type="ECO:0000256" key="2">
    <source>
        <dbReference type="ARBA" id="ARBA00005568"/>
    </source>
</evidence>
<dbReference type="RefSeq" id="WP_023431120.1">
    <property type="nucleotide sequence ID" value="NZ_AWXZ01000015.1"/>
</dbReference>
<dbReference type="InterPro" id="IPR015813">
    <property type="entry name" value="Pyrv/PenolPyrv_kinase-like_dom"/>
</dbReference>
<dbReference type="Pfam" id="PF03328">
    <property type="entry name" value="HpcH_HpaI"/>
    <property type="match status" value="1"/>
</dbReference>
<evidence type="ECO:0000256" key="3">
    <source>
        <dbReference type="ARBA" id="ARBA00022723"/>
    </source>
</evidence>
<dbReference type="PIRSF" id="PIRSF015582">
    <property type="entry name" value="Cit_lyase_B"/>
    <property type="match status" value="1"/>
</dbReference>
<evidence type="ECO:0000256" key="5">
    <source>
        <dbReference type="PIRSR" id="PIRSR015582-1"/>
    </source>
</evidence>
<dbReference type="InterPro" id="IPR005000">
    <property type="entry name" value="Aldolase/citrate-lyase_domain"/>
</dbReference>
<protein>
    <submittedName>
        <fullName evidence="8">Citryl-CoA lyase</fullName>
        <ecNumber evidence="8">4.1.3.34</ecNumber>
    </submittedName>
</protein>
<feature type="binding site" evidence="6">
    <location>
        <position position="127"/>
    </location>
    <ligand>
        <name>Mg(2+)</name>
        <dbReference type="ChEBI" id="CHEBI:18420"/>
    </ligand>
</feature>
<evidence type="ECO:0000256" key="6">
    <source>
        <dbReference type="PIRSR" id="PIRSR015582-2"/>
    </source>
</evidence>
<feature type="binding site" evidence="5">
    <location>
        <position position="69"/>
    </location>
    <ligand>
        <name>substrate</name>
    </ligand>
</feature>
<dbReference type="STRING" id="631454.N177_0974"/>
<dbReference type="OrthoDB" id="9800547at2"/>
<dbReference type="GO" id="GO:0008816">
    <property type="term" value="F:citryl-CoA lyase activity"/>
    <property type="evidence" value="ECO:0007669"/>
    <property type="project" value="UniProtKB-EC"/>
</dbReference>
<feature type="binding site" evidence="6">
    <location>
        <position position="158"/>
    </location>
    <ligand>
        <name>Mg(2+)</name>
        <dbReference type="ChEBI" id="CHEBI:18420"/>
    </ligand>
</feature>
<dbReference type="PANTHER" id="PTHR32308">
    <property type="entry name" value="LYASE BETA SUBUNIT, PUTATIVE (AFU_ORTHOLOGUE AFUA_4G13030)-RELATED"/>
    <property type="match status" value="1"/>
</dbReference>
<proteinExistence type="inferred from homology"/>
<dbReference type="InterPro" id="IPR011206">
    <property type="entry name" value="Citrate_lyase_beta/mcl1/mcl2"/>
</dbReference>
<reference evidence="8 9" key="1">
    <citation type="journal article" date="2014" name="Genome Announc.">
        <title>Draft Genome Sequence of Lutibaculum baratangense Strain AMV1T, Isolated from a Mud Volcano in Andamans, India.</title>
        <authorList>
            <person name="Singh A."/>
            <person name="Sreenivas A."/>
            <person name="Sathyanarayana Reddy G."/>
            <person name="Pinnaka A.K."/>
            <person name="Shivaji S."/>
        </authorList>
    </citation>
    <scope>NUCLEOTIDE SEQUENCE [LARGE SCALE GENOMIC DNA]</scope>
    <source>
        <strain evidence="8 9">AMV1</strain>
    </source>
</reference>
<organism evidence="8 9">
    <name type="scientific">Lutibaculum baratangense AMV1</name>
    <dbReference type="NCBI Taxonomy" id="631454"/>
    <lineage>
        <taxon>Bacteria</taxon>
        <taxon>Pseudomonadati</taxon>
        <taxon>Pseudomonadota</taxon>
        <taxon>Alphaproteobacteria</taxon>
        <taxon>Hyphomicrobiales</taxon>
        <taxon>Tepidamorphaceae</taxon>
        <taxon>Lutibaculum</taxon>
    </lineage>
</organism>
<feature type="binding site" evidence="5">
    <location>
        <position position="127"/>
    </location>
    <ligand>
        <name>substrate</name>
    </ligand>
</feature>
<dbReference type="Gene3D" id="3.20.20.60">
    <property type="entry name" value="Phosphoenolpyruvate-binding domains"/>
    <property type="match status" value="1"/>
</dbReference>
<dbReference type="PANTHER" id="PTHR32308:SF10">
    <property type="entry name" value="CITRATE LYASE SUBUNIT BETA"/>
    <property type="match status" value="1"/>
</dbReference>
<accession>V4RMH4</accession>
<dbReference type="EMBL" id="AWXZ01000015">
    <property type="protein sequence ID" value="ESR26474.1"/>
    <property type="molecule type" value="Genomic_DNA"/>
</dbReference>
<comment type="cofactor">
    <cofactor evidence="1">
        <name>Mg(2+)</name>
        <dbReference type="ChEBI" id="CHEBI:18420"/>
    </cofactor>
</comment>
<dbReference type="InterPro" id="IPR040442">
    <property type="entry name" value="Pyrv_kinase-like_dom_sf"/>
</dbReference>
<dbReference type="GO" id="GO:0006107">
    <property type="term" value="P:oxaloacetate metabolic process"/>
    <property type="evidence" value="ECO:0007669"/>
    <property type="project" value="TreeGrafter"/>
</dbReference>
<dbReference type="EC" id="4.1.3.34" evidence="8"/>
<name>V4RMH4_9HYPH</name>
<evidence type="ECO:0000259" key="7">
    <source>
        <dbReference type="Pfam" id="PF03328"/>
    </source>
</evidence>
<feature type="domain" description="HpcH/HpaI aldolase/citrate lyase" evidence="7">
    <location>
        <begin position="8"/>
        <end position="226"/>
    </location>
</feature>
<evidence type="ECO:0000256" key="1">
    <source>
        <dbReference type="ARBA" id="ARBA00001946"/>
    </source>
</evidence>
<keyword evidence="9" id="KW-1185">Reference proteome</keyword>
<comment type="similarity">
    <text evidence="2">Belongs to the HpcH/HpaI aldolase family.</text>
</comment>
<keyword evidence="8" id="KW-0456">Lyase</keyword>
<dbReference type="eggNOG" id="COG2301">
    <property type="taxonomic scope" value="Bacteria"/>
</dbReference>
<dbReference type="SUPFAM" id="SSF51621">
    <property type="entry name" value="Phosphoenolpyruvate/pyruvate domain"/>
    <property type="match status" value="1"/>
</dbReference>
<gene>
    <name evidence="8" type="ORF">N177_0974</name>
</gene>
<dbReference type="Proteomes" id="UP000017819">
    <property type="component" value="Unassembled WGS sequence"/>
</dbReference>
<dbReference type="GO" id="GO:0000287">
    <property type="term" value="F:magnesium ion binding"/>
    <property type="evidence" value="ECO:0007669"/>
    <property type="project" value="TreeGrafter"/>
</dbReference>
<sequence>MIDVRPRRSALYLPGTNERALEKAKTLPADVVIIDLEDAVAPELKEEARSRVCEAVREGGFGEREVVIRVNALGTPWGRDDLEAAVAAGPSAVLVTKVGRPEDVDEARDLAERGGAGETVELWAMIETPHAMLNLREIAAKAEESGPRFGAFVLGTNDLAKETGARQVPGRAPMLPWISAAVIAARAYGLAVLDGVCNDFRNGEALVAECRQARDMGLDGKTLIHPSQIGPANEIFAPGEEDLAEARAIIEAFDRPENKGKGAINLGGRMVEILHADIARRTLALHEVIGRKAR</sequence>
<evidence type="ECO:0000256" key="4">
    <source>
        <dbReference type="ARBA" id="ARBA00022842"/>
    </source>
</evidence>
<comment type="caution">
    <text evidence="8">The sequence shown here is derived from an EMBL/GenBank/DDBJ whole genome shotgun (WGS) entry which is preliminary data.</text>
</comment>
<keyword evidence="4 6" id="KW-0460">Magnesium</keyword>